<dbReference type="Gene3D" id="2.40.50.140">
    <property type="entry name" value="Nucleic acid-binding proteins"/>
    <property type="match status" value="7"/>
</dbReference>
<dbReference type="KEGG" id="mng:MNEG_5570"/>
<dbReference type="InterPro" id="IPR057301">
    <property type="entry name" value="Rrp5_OB_4th"/>
</dbReference>
<name>A0A0D2N9T0_9CHLO</name>
<dbReference type="GO" id="GO:0003723">
    <property type="term" value="F:RNA binding"/>
    <property type="evidence" value="ECO:0007669"/>
    <property type="project" value="TreeGrafter"/>
</dbReference>
<evidence type="ECO:0000259" key="2">
    <source>
        <dbReference type="PROSITE" id="PS50126"/>
    </source>
</evidence>
<keyword evidence="4" id="KW-1185">Reference proteome</keyword>
<feature type="domain" description="S1 motif" evidence="2">
    <location>
        <begin position="695"/>
        <end position="757"/>
    </location>
</feature>
<reference evidence="3 4" key="1">
    <citation type="journal article" date="2013" name="BMC Genomics">
        <title>Reconstruction of the lipid metabolism for the microalga Monoraphidium neglectum from its genome sequence reveals characteristics suitable for biofuel production.</title>
        <authorList>
            <person name="Bogen C."/>
            <person name="Al-Dilaimi A."/>
            <person name="Albersmeier A."/>
            <person name="Wichmann J."/>
            <person name="Grundmann M."/>
            <person name="Rupp O."/>
            <person name="Lauersen K.J."/>
            <person name="Blifernez-Klassen O."/>
            <person name="Kalinowski J."/>
            <person name="Goesmann A."/>
            <person name="Mussgnug J.H."/>
            <person name="Kruse O."/>
        </authorList>
    </citation>
    <scope>NUCLEOTIDE SEQUENCE [LARGE SCALE GENOMIC DNA]</scope>
    <source>
        <strain evidence="3 4">SAG 48.87</strain>
    </source>
</reference>
<dbReference type="SMART" id="SM00316">
    <property type="entry name" value="S1"/>
    <property type="match status" value="7"/>
</dbReference>
<feature type="compositionally biased region" description="Basic and acidic residues" evidence="1">
    <location>
        <begin position="33"/>
        <end position="55"/>
    </location>
</feature>
<accession>A0A0D2N9T0</accession>
<dbReference type="Proteomes" id="UP000054498">
    <property type="component" value="Unassembled WGS sequence"/>
</dbReference>
<dbReference type="InterPro" id="IPR045209">
    <property type="entry name" value="Rrp5"/>
</dbReference>
<dbReference type="FunFam" id="2.40.50.140:FF:000103">
    <property type="entry name" value="protein RRP5 homolog"/>
    <property type="match status" value="2"/>
</dbReference>
<gene>
    <name evidence="3" type="ORF">MNEG_5570</name>
</gene>
<dbReference type="GO" id="GO:0032040">
    <property type="term" value="C:small-subunit processome"/>
    <property type="evidence" value="ECO:0007669"/>
    <property type="project" value="TreeGrafter"/>
</dbReference>
<feature type="compositionally biased region" description="Acidic residues" evidence="1">
    <location>
        <begin position="10"/>
        <end position="19"/>
    </location>
</feature>
<dbReference type="EMBL" id="KK101060">
    <property type="protein sequence ID" value="KIZ02386.1"/>
    <property type="molecule type" value="Genomic_DNA"/>
</dbReference>
<evidence type="ECO:0000313" key="4">
    <source>
        <dbReference type="Proteomes" id="UP000054498"/>
    </source>
</evidence>
<feature type="region of interest" description="Disordered" evidence="1">
    <location>
        <begin position="1"/>
        <end position="73"/>
    </location>
</feature>
<protein>
    <submittedName>
        <fullName evidence="3">rRNA biogeneis protein rrp5</fullName>
    </submittedName>
</protein>
<sequence>MGGKKRQAEDTVEDEEEEQAFPRGGGDKFLTQLEKRQLAQQAKDDFQEEQKSGDKKQKKAKTSGGKDAEDEFFSGGLAGSKAERYVEVLKYKAVAVGMKLWGMILECTPRGLVVSLPQGLRGHVAPEEASDALKQMLDPASKPGAAMRKAFPGGRAPELPDLFSIGQYVRCVVTALGSSDGDGEGGGKKGKVQLSLRLRRLCEGQGPDALAAGRCVPAVVRSAEDHVYTLAFGIKGVSGVLPRKDYAAYYGSDAALVPGQLIDCVVTKAPQGEQQVAQVTVSHDAVATATVKDAPAGAPAGGGGGGGALTLGGLLPGMLVSVKVRQVLKDGLLVTFLTYFNGVIDLYHLAEPIPGEDWAGRYQEGQKLKARIVYVDFAAKRAGLSLLPHLINCRMPSAVPQLGQIFDAAVVRRVDPVLGLLLELPMDPTPAAAFAHVSNLADGRVDKPEKSFKAGQKVKARVIGFRLVDGLALVSLKPSVIAQQVYSIKDLYPGQPLEATVLSADPDKGLVVRVTPSIKAIVPPLHVSDVGSKRAKDKFKEGQAVQGRVLSVDPDTKRVTLTLKKTLLSSKLAPLSDLRQAAPGVKAHGTVTGIKDGFGLFITFYNGVSGVVRKPRLSLLPGQKMDALYEVGQVLRVQVLTSDQNARRIDLQLASKKGAAAAEAEAEAAAAAAAAAKEGGKKGKEAAGGGGLAPGDVVEGGVVKAVEEKEGGKGVVTLEITGKDGTKVTARLPKAHLSDHPAAAEKLSEQLRPGVELGPLLVLQQAAGEDRWREAKEGGKRKKSKKGGAPGWLVTRKASLLAAAPRLPSSLDAMTPGTALPGYVAHVTNDAVFVRFLNGVTGRAGLPQLADTFVTDPSHHFAAGQSVRTIVSEVDAERGRFSLSLKPSAVGAADGELLESLFSLFLPQAPESQGEQRRS</sequence>
<dbReference type="Pfam" id="PF00575">
    <property type="entry name" value="S1"/>
    <property type="match status" value="1"/>
</dbReference>
<feature type="domain" description="S1 motif" evidence="2">
    <location>
        <begin position="494"/>
        <end position="564"/>
    </location>
</feature>
<evidence type="ECO:0000256" key="1">
    <source>
        <dbReference type="SAM" id="MobiDB-lite"/>
    </source>
</evidence>
<evidence type="ECO:0000313" key="3">
    <source>
        <dbReference type="EMBL" id="KIZ02386.1"/>
    </source>
</evidence>
<feature type="domain" description="S1 motif" evidence="2">
    <location>
        <begin position="817"/>
        <end position="886"/>
    </location>
</feature>
<dbReference type="PROSITE" id="PS50126">
    <property type="entry name" value="S1"/>
    <property type="match status" value="7"/>
</dbReference>
<dbReference type="OrthoDB" id="543737at2759"/>
<dbReference type="InterPro" id="IPR057302">
    <property type="entry name" value="Rrp5_S1"/>
</dbReference>
<dbReference type="AlphaFoldDB" id="A0A0D2N9T0"/>
<organism evidence="3 4">
    <name type="scientific">Monoraphidium neglectum</name>
    <dbReference type="NCBI Taxonomy" id="145388"/>
    <lineage>
        <taxon>Eukaryota</taxon>
        <taxon>Viridiplantae</taxon>
        <taxon>Chlorophyta</taxon>
        <taxon>core chlorophytes</taxon>
        <taxon>Chlorophyceae</taxon>
        <taxon>CS clade</taxon>
        <taxon>Sphaeropleales</taxon>
        <taxon>Selenastraceae</taxon>
        <taxon>Monoraphidium</taxon>
    </lineage>
</organism>
<dbReference type="GO" id="GO:0006364">
    <property type="term" value="P:rRNA processing"/>
    <property type="evidence" value="ECO:0007669"/>
    <property type="project" value="InterPro"/>
</dbReference>
<dbReference type="RefSeq" id="XP_013901405.1">
    <property type="nucleotide sequence ID" value="XM_014045951.1"/>
</dbReference>
<dbReference type="InterPro" id="IPR003029">
    <property type="entry name" value="S1_domain"/>
</dbReference>
<feature type="domain" description="S1 motif" evidence="2">
    <location>
        <begin position="584"/>
        <end position="654"/>
    </location>
</feature>
<dbReference type="SUPFAM" id="SSF50249">
    <property type="entry name" value="Nucleic acid-binding proteins"/>
    <property type="match status" value="6"/>
</dbReference>
<dbReference type="Pfam" id="PF24685">
    <property type="entry name" value="OB_RRP5_4th"/>
    <property type="match status" value="1"/>
</dbReference>
<proteinExistence type="predicted"/>
<dbReference type="STRING" id="145388.A0A0D2N9T0"/>
<feature type="domain" description="S1 motif" evidence="2">
    <location>
        <begin position="312"/>
        <end position="387"/>
    </location>
</feature>
<dbReference type="GeneID" id="25738447"/>
<dbReference type="InterPro" id="IPR012340">
    <property type="entry name" value="NA-bd_OB-fold"/>
</dbReference>
<dbReference type="PANTHER" id="PTHR23270">
    <property type="entry name" value="PROGRAMMED CELL DEATH PROTEIN 11 PRE-RRNA PROCESSING PROTEIN RRP5"/>
    <property type="match status" value="1"/>
</dbReference>
<dbReference type="Pfam" id="PF23459">
    <property type="entry name" value="S1_RRP5"/>
    <property type="match status" value="2"/>
</dbReference>
<dbReference type="PANTHER" id="PTHR23270:SF10">
    <property type="entry name" value="PROTEIN RRP5 HOMOLOG"/>
    <property type="match status" value="1"/>
</dbReference>
<feature type="domain" description="S1 motif" evidence="2">
    <location>
        <begin position="403"/>
        <end position="477"/>
    </location>
</feature>
<feature type="domain" description="S1 motif" evidence="2">
    <location>
        <begin position="97"/>
        <end position="197"/>
    </location>
</feature>